<evidence type="ECO:0000313" key="2">
    <source>
        <dbReference type="Proteomes" id="UP000288805"/>
    </source>
</evidence>
<proteinExistence type="predicted"/>
<protein>
    <recommendedName>
        <fullName evidence="3">Retrotransposon gag domain-containing protein</fullName>
    </recommendedName>
</protein>
<comment type="caution">
    <text evidence="1">The sequence shown here is derived from an EMBL/GenBank/DDBJ whole genome shotgun (WGS) entry which is preliminary data.</text>
</comment>
<reference evidence="1 2" key="1">
    <citation type="journal article" date="2018" name="PLoS Genet.">
        <title>Population sequencing reveals clonal diversity and ancestral inbreeding in the grapevine cultivar Chardonnay.</title>
        <authorList>
            <person name="Roach M.J."/>
            <person name="Johnson D.L."/>
            <person name="Bohlmann J."/>
            <person name="van Vuuren H.J."/>
            <person name="Jones S.J."/>
            <person name="Pretorius I.S."/>
            <person name="Schmidt S.A."/>
            <person name="Borneman A.R."/>
        </authorList>
    </citation>
    <scope>NUCLEOTIDE SEQUENCE [LARGE SCALE GENOMIC DNA]</scope>
    <source>
        <strain evidence="2">cv. Chardonnay</strain>
        <tissue evidence="1">Leaf</tissue>
    </source>
</reference>
<evidence type="ECO:0000313" key="1">
    <source>
        <dbReference type="EMBL" id="RVW28411.1"/>
    </source>
</evidence>
<gene>
    <name evidence="1" type="ORF">CK203_106389</name>
</gene>
<dbReference type="AlphaFoldDB" id="A0A438CZ02"/>
<organism evidence="1 2">
    <name type="scientific">Vitis vinifera</name>
    <name type="common">Grape</name>
    <dbReference type="NCBI Taxonomy" id="29760"/>
    <lineage>
        <taxon>Eukaryota</taxon>
        <taxon>Viridiplantae</taxon>
        <taxon>Streptophyta</taxon>
        <taxon>Embryophyta</taxon>
        <taxon>Tracheophyta</taxon>
        <taxon>Spermatophyta</taxon>
        <taxon>Magnoliopsida</taxon>
        <taxon>eudicotyledons</taxon>
        <taxon>Gunneridae</taxon>
        <taxon>Pentapetalae</taxon>
        <taxon>rosids</taxon>
        <taxon>Vitales</taxon>
        <taxon>Vitaceae</taxon>
        <taxon>Viteae</taxon>
        <taxon>Vitis</taxon>
    </lineage>
</organism>
<evidence type="ECO:0008006" key="3">
    <source>
        <dbReference type="Google" id="ProtNLM"/>
    </source>
</evidence>
<dbReference type="EMBL" id="QGNW01001897">
    <property type="protein sequence ID" value="RVW28411.1"/>
    <property type="molecule type" value="Genomic_DNA"/>
</dbReference>
<sequence length="208" mass="23268">MREPSPLGNPLGKRGSACVEVMTTLHESTPSSWRRVEGCVLSNGTIASAKDPLTHPFYLIEPPQTCSYRRPVNRDHGFDSGGFSRPRLEDRWVVDLAGPASRQRTTDATSLLVVAPIPASEDAHARMDRLEQRMRQMRVSDGAISWDDFDGAPMASLLAQFRMSEIERSLSGAAQCWFASLDASRRRTWDDLAQDFLRQFAFNIVIDV</sequence>
<name>A0A438CZ02_VITVI</name>
<dbReference type="Proteomes" id="UP000288805">
    <property type="component" value="Unassembled WGS sequence"/>
</dbReference>
<accession>A0A438CZ02</accession>